<evidence type="ECO:0000256" key="4">
    <source>
        <dbReference type="ARBA" id="ARBA00022737"/>
    </source>
</evidence>
<dbReference type="Pfam" id="PF20452">
    <property type="entry name" value="Calmod_bind_C"/>
    <property type="match status" value="1"/>
</dbReference>
<feature type="compositionally biased region" description="Polar residues" evidence="10">
    <location>
        <begin position="1110"/>
        <end position="1122"/>
    </location>
</feature>
<evidence type="ECO:0000313" key="13">
    <source>
        <dbReference type="Proteomes" id="UP001396334"/>
    </source>
</evidence>
<evidence type="ECO:0000256" key="8">
    <source>
        <dbReference type="ARBA" id="ARBA00023163"/>
    </source>
</evidence>
<keyword evidence="13" id="KW-1185">Reference proteome</keyword>
<keyword evidence="8" id="KW-0804">Transcription</keyword>
<evidence type="ECO:0000256" key="5">
    <source>
        <dbReference type="ARBA" id="ARBA00023015"/>
    </source>
</evidence>
<comment type="similarity">
    <text evidence="2">Belongs to the plant ACBP60 protein family.</text>
</comment>
<dbReference type="InterPro" id="IPR003591">
    <property type="entry name" value="Leu-rich_rpt_typical-subtyp"/>
</dbReference>
<feature type="domain" description="WRKY" evidence="11">
    <location>
        <begin position="692"/>
        <end position="751"/>
    </location>
</feature>
<accession>A0ABR2TB97</accession>
<dbReference type="InterPro" id="IPR057135">
    <property type="entry name" value="At4g27190-like_LRR"/>
</dbReference>
<dbReference type="PANTHER" id="PTHR31713:SF42">
    <property type="entry name" value="PROTEIN SAR DEFICIENT 1"/>
    <property type="match status" value="1"/>
</dbReference>
<name>A0ABR2TB97_9ROSI</name>
<dbReference type="EMBL" id="JBBPBN010000007">
    <property type="protein sequence ID" value="KAK9034492.1"/>
    <property type="molecule type" value="Genomic_DNA"/>
</dbReference>
<evidence type="ECO:0000256" key="2">
    <source>
        <dbReference type="ARBA" id="ARBA00007214"/>
    </source>
</evidence>
<sequence>MVKQFCRILLNHPVNFFSIMLHISAKRPQPVPKASGSRFTELRKEVWAAKEIRLTDDKNNVSELPKCPNCSSLIVLYLQGNYELTAIPPLFFQRMALLQVLDLSRTSIKSLPKSLPKLVALKKLLLQSCDLFMELSPQVEKLKNLEELDLDETQIINLPRETGKLLKLRQLKVSFYHLSGKKKLMSNILIHPETISNLSQLAELSIDVNPADNRWDDSVEAVVKEVCNSKTLTALTLYLPEFQLLDSTSLIYPSLSRFRFTVGRHKRRIISRVPNEVEAEFRNWDKCLKFVNGENIPIEIKGVLKYSTSFFLDHHATAVTLSEFGIENMNGLKFLLLAECNEMETLTDGDMHYERNGDVQSEPDPGSVEPVLESLEYLSIYYMESLHSIWRGPNRFGCMSKLKFLALHTCPQLSKIFSHALLENFINLEEIILEDCPQVTSLVSHSSVKPMMSNKIFLPSLKRLLLLYLPELASISNGLLIAPKLESIGCYNCPNLTSISKMELSSKTLKIIKGEYKWWEDMNWNETEWGNRPDYLMHIFFPIDNEKDVMTQLVDDGHLLEAIIQNEGQQLGNGRLIEVSTQDHKNQCKEEKIKGTDVIESPSACLLPSNPLSRTSHAPEQGGSYTSDKNKSLEDDYCDVASKVFEADADEDEPKAKRWNHTENENNGIIGLASKPVRGNRAENQIRSKEVDDGYKWRKYGQKWVKGNSYLRSYYKCLSMGCPMRKHVERDSQDTGFFVTTYNGIHNHHWRYVRGLYKLHSQPCSDHWVNNVEDAAEASKTVSPTRGYEDVFEASILDQEAHTDGTAKRTRTDIINIIPSTLPTMPRLGPGLTRPAKLQDHPVLRDNSNVLPSPTTGDCAVQSLNQKGNSGDDQQTISREDNNSTIVCSVPPSSPSNSWSMIPQLSATTLPNVRLQTQIFEQLADQNQMYEKHHPPMLEDEVWRLEKIGKDGVFHKNLASFGVNTVQDFLKMLIVYPGNLRNILGARMSEEMWNVTIKHAKTCVMGNKHYVFQGSSYRILLNPICQLIKAEINGSIYPTHKLSDVDRAYLENLVRQAYVNWSSLEEMEGTSNEIGLLTQGDHVVDQNPHHQHTVVWPSTATGGCVVSSLNQKSNPGNDQQTVSEEDNNSAKVYHPPPPLPCSSVRVQAHRFEELAEQNKSKGNLQSQASCYKQDRSFQVTRSLEWPTTEVIHRASHNHPKSQPTRTSSQSAFSRILRASNHLNIKIPDKSIVTYEGGQMDDDGLVLFMRRETAMDVDVRKAKKSFRKPAKTTVYKFSAGTNFREMVQRLTGMRNEALEEVRIKGIPRKKEWDANLKEISGSDIHRVRQNVDGLCEADGIESIESHTG</sequence>
<evidence type="ECO:0000256" key="7">
    <source>
        <dbReference type="ARBA" id="ARBA00023159"/>
    </source>
</evidence>
<dbReference type="Pfam" id="PF23598">
    <property type="entry name" value="LRR_14"/>
    <property type="match status" value="1"/>
</dbReference>
<evidence type="ECO:0000256" key="6">
    <source>
        <dbReference type="ARBA" id="ARBA00023125"/>
    </source>
</evidence>
<dbReference type="PROSITE" id="PS50811">
    <property type="entry name" value="WRKY"/>
    <property type="match status" value="1"/>
</dbReference>
<dbReference type="Proteomes" id="UP001396334">
    <property type="component" value="Unassembled WGS sequence"/>
</dbReference>
<feature type="compositionally biased region" description="Polar residues" evidence="10">
    <location>
        <begin position="610"/>
        <end position="627"/>
    </location>
</feature>
<proteinExistence type="inferred from homology"/>
<dbReference type="InterPro" id="IPR055414">
    <property type="entry name" value="LRR_R13L4/SHOC2-like"/>
</dbReference>
<dbReference type="InterPro" id="IPR046830">
    <property type="entry name" value="Calmod_bind_M"/>
</dbReference>
<keyword evidence="5" id="KW-0805">Transcription regulation</keyword>
<dbReference type="SUPFAM" id="SSF118290">
    <property type="entry name" value="WRKY DNA-binding domain"/>
    <property type="match status" value="1"/>
</dbReference>
<keyword evidence="4" id="KW-0677">Repeat</keyword>
<protein>
    <recommendedName>
        <fullName evidence="11">WRKY domain-containing protein</fullName>
    </recommendedName>
</protein>
<feature type="region of interest" description="Disordered" evidence="10">
    <location>
        <begin position="1110"/>
        <end position="1142"/>
    </location>
</feature>
<keyword evidence="6" id="KW-0238">DNA-binding</keyword>
<comment type="caution">
    <text evidence="12">The sequence shown here is derived from an EMBL/GenBank/DDBJ whole genome shotgun (WGS) entry which is preliminary data.</text>
</comment>
<reference evidence="12 13" key="1">
    <citation type="journal article" date="2024" name="G3 (Bethesda)">
        <title>Genome assembly of Hibiscus sabdariffa L. provides insights into metabolisms of medicinal natural products.</title>
        <authorList>
            <person name="Kim T."/>
        </authorList>
    </citation>
    <scope>NUCLEOTIDE SEQUENCE [LARGE SCALE GENOMIC DNA]</scope>
    <source>
        <strain evidence="12">TK-2024</strain>
        <tissue evidence="12">Old leaves</tissue>
    </source>
</reference>
<dbReference type="Gene3D" id="3.80.10.10">
    <property type="entry name" value="Ribonuclease Inhibitor"/>
    <property type="match status" value="2"/>
</dbReference>
<keyword evidence="3" id="KW-0433">Leucine-rich repeat</keyword>
<evidence type="ECO:0000259" key="11">
    <source>
        <dbReference type="PROSITE" id="PS50811"/>
    </source>
</evidence>
<keyword evidence="9" id="KW-0539">Nucleus</keyword>
<evidence type="ECO:0000256" key="9">
    <source>
        <dbReference type="ARBA" id="ARBA00023242"/>
    </source>
</evidence>
<dbReference type="InterPro" id="IPR012416">
    <property type="entry name" value="CBP60"/>
</dbReference>
<evidence type="ECO:0000313" key="12">
    <source>
        <dbReference type="EMBL" id="KAK9034492.1"/>
    </source>
</evidence>
<comment type="subcellular location">
    <subcellularLocation>
        <location evidence="1">Nucleus</location>
    </subcellularLocation>
</comment>
<dbReference type="Gene3D" id="2.20.25.80">
    <property type="entry name" value="WRKY domain"/>
    <property type="match status" value="1"/>
</dbReference>
<dbReference type="InterPro" id="IPR036576">
    <property type="entry name" value="WRKY_dom_sf"/>
</dbReference>
<dbReference type="SMART" id="SM00774">
    <property type="entry name" value="WRKY"/>
    <property type="match status" value="1"/>
</dbReference>
<keyword evidence="7" id="KW-0010">Activator</keyword>
<dbReference type="Pfam" id="PF23247">
    <property type="entry name" value="LRR_RPS2"/>
    <property type="match status" value="1"/>
</dbReference>
<gene>
    <name evidence="12" type="ORF">V6N11_050655</name>
</gene>
<dbReference type="PANTHER" id="PTHR31713">
    <property type="entry name" value="OS02G0177800 PROTEIN"/>
    <property type="match status" value="1"/>
</dbReference>
<feature type="region of interest" description="Disordered" evidence="10">
    <location>
        <begin position="608"/>
        <end position="630"/>
    </location>
</feature>
<dbReference type="Pfam" id="PF03106">
    <property type="entry name" value="WRKY"/>
    <property type="match status" value="1"/>
</dbReference>
<evidence type="ECO:0000256" key="1">
    <source>
        <dbReference type="ARBA" id="ARBA00004123"/>
    </source>
</evidence>
<organism evidence="12 13">
    <name type="scientific">Hibiscus sabdariffa</name>
    <name type="common">roselle</name>
    <dbReference type="NCBI Taxonomy" id="183260"/>
    <lineage>
        <taxon>Eukaryota</taxon>
        <taxon>Viridiplantae</taxon>
        <taxon>Streptophyta</taxon>
        <taxon>Embryophyta</taxon>
        <taxon>Tracheophyta</taxon>
        <taxon>Spermatophyta</taxon>
        <taxon>Magnoliopsida</taxon>
        <taxon>eudicotyledons</taxon>
        <taxon>Gunneridae</taxon>
        <taxon>Pentapetalae</taxon>
        <taxon>rosids</taxon>
        <taxon>malvids</taxon>
        <taxon>Malvales</taxon>
        <taxon>Malvaceae</taxon>
        <taxon>Malvoideae</taxon>
        <taxon>Hibiscus</taxon>
    </lineage>
</organism>
<dbReference type="InterPro" id="IPR032675">
    <property type="entry name" value="LRR_dom_sf"/>
</dbReference>
<dbReference type="Pfam" id="PF20451">
    <property type="entry name" value="Calmod_bind_M"/>
    <property type="match status" value="1"/>
</dbReference>
<dbReference type="InterPro" id="IPR003657">
    <property type="entry name" value="WRKY_dom"/>
</dbReference>
<evidence type="ECO:0000256" key="3">
    <source>
        <dbReference type="ARBA" id="ARBA00022614"/>
    </source>
</evidence>
<evidence type="ECO:0000256" key="10">
    <source>
        <dbReference type="SAM" id="MobiDB-lite"/>
    </source>
</evidence>
<dbReference type="SUPFAM" id="SSF52058">
    <property type="entry name" value="L domain-like"/>
    <property type="match status" value="1"/>
</dbReference>
<dbReference type="SMART" id="SM00369">
    <property type="entry name" value="LRR_TYP"/>
    <property type="match status" value="2"/>
</dbReference>
<dbReference type="InterPro" id="IPR046829">
    <property type="entry name" value="Calmod_bind_C"/>
</dbReference>